<evidence type="ECO:0000256" key="1">
    <source>
        <dbReference type="SAM" id="MobiDB-lite"/>
    </source>
</evidence>
<dbReference type="eggNOG" id="KOG1513">
    <property type="taxonomic scope" value="Eukaryota"/>
</dbReference>
<dbReference type="EMBL" id="GL433858">
    <property type="protein sequence ID" value="EFN52123.1"/>
    <property type="molecule type" value="Genomic_DNA"/>
</dbReference>
<dbReference type="InterPro" id="IPR026741">
    <property type="entry name" value="SNO"/>
</dbReference>
<dbReference type="Pfam" id="PF13872">
    <property type="entry name" value="AAA_34"/>
    <property type="match status" value="2"/>
</dbReference>
<evidence type="ECO:0000259" key="2">
    <source>
        <dbReference type="Pfam" id="PF13872"/>
    </source>
</evidence>
<dbReference type="PANTHER" id="PTHR12706">
    <property type="entry name" value="STRAWBERRY NOTCH-RELATED"/>
    <property type="match status" value="1"/>
</dbReference>
<proteinExistence type="predicted"/>
<dbReference type="InterPro" id="IPR039187">
    <property type="entry name" value="SNO_AAA"/>
</dbReference>
<dbReference type="OrthoDB" id="515445at2759"/>
<evidence type="ECO:0000313" key="4">
    <source>
        <dbReference type="Proteomes" id="UP000008141"/>
    </source>
</evidence>
<dbReference type="AlphaFoldDB" id="E1ZPU2"/>
<dbReference type="KEGG" id="cvr:CHLNCDRAFT_139237"/>
<accession>E1ZPU2</accession>
<protein>
    <recommendedName>
        <fullName evidence="2">Strawberry notch AAA domain-containing protein</fullName>
    </recommendedName>
</protein>
<feature type="region of interest" description="Disordered" evidence="1">
    <location>
        <begin position="519"/>
        <end position="550"/>
    </location>
</feature>
<feature type="domain" description="Strawberry notch AAA" evidence="2">
    <location>
        <begin position="628"/>
        <end position="692"/>
    </location>
</feature>
<dbReference type="InParanoid" id="E1ZPU2"/>
<dbReference type="PANTHER" id="PTHR12706:SF30">
    <property type="entry name" value="PROTEIN STRAWBERRY NOTCH-RELATED"/>
    <property type="match status" value="1"/>
</dbReference>
<dbReference type="RefSeq" id="XP_005844225.1">
    <property type="nucleotide sequence ID" value="XM_005844163.1"/>
</dbReference>
<dbReference type="GeneID" id="17351563"/>
<dbReference type="SUPFAM" id="SSF48371">
    <property type="entry name" value="ARM repeat"/>
    <property type="match status" value="1"/>
</dbReference>
<feature type="region of interest" description="Disordered" evidence="1">
    <location>
        <begin position="295"/>
        <end position="316"/>
    </location>
</feature>
<feature type="domain" description="Strawberry notch AAA" evidence="2">
    <location>
        <begin position="693"/>
        <end position="843"/>
    </location>
</feature>
<dbReference type="Proteomes" id="UP000008141">
    <property type="component" value="Unassembled WGS sequence"/>
</dbReference>
<evidence type="ECO:0000313" key="3">
    <source>
        <dbReference type="EMBL" id="EFN52123.1"/>
    </source>
</evidence>
<name>E1ZPU2_CHLVA</name>
<dbReference type="GO" id="GO:0006355">
    <property type="term" value="P:regulation of DNA-templated transcription"/>
    <property type="evidence" value="ECO:0007669"/>
    <property type="project" value="InterPro"/>
</dbReference>
<gene>
    <name evidence="3" type="ORF">CHLNCDRAFT_139237</name>
</gene>
<organism evidence="4">
    <name type="scientific">Chlorella variabilis</name>
    <name type="common">Green alga</name>
    <dbReference type="NCBI Taxonomy" id="554065"/>
    <lineage>
        <taxon>Eukaryota</taxon>
        <taxon>Viridiplantae</taxon>
        <taxon>Chlorophyta</taxon>
        <taxon>core chlorophytes</taxon>
        <taxon>Trebouxiophyceae</taxon>
        <taxon>Chlorellales</taxon>
        <taxon>Chlorellaceae</taxon>
        <taxon>Chlorella clade</taxon>
        <taxon>Chlorella</taxon>
    </lineage>
</organism>
<sequence>MEGEEEAELQALALEDFKAALAQQGPQEAAATLQSYLAELHGAPEEVQLQLAAAFRQHAALHLAAGGGGGAWAELQALLLRVVGSSSAAVQHVQGVGQDAVAALLYGQEGEAATAAVQRLQACRDSLAGLLGVNLRSLPPPATHQQRRSMLACLLHLRLFQPPGLLPAALQALSDLAAPPWFGRDLPDARRQQAAAFEAFAAVVQHAGARRRLTDAQCQAALRFLHLFRPPLPAVADTWWAHFAALLRGLVWQAVGGGAAALTRAAPQTLARSLCCLETAHMVVPLVLAHPAFQPGPEDATAGPSRRKKGGGSGASAGAKRGLATAAALLAHNAPAFLAGCCELLRPEVNCTLQTRVEALAAMDRAAASYLDACEGQEEGEGAALRLWPAAALDQLLFVLRADPSIRVRREAMRLLSSSAAAGGSPQEAALLRAVLLRCRDKDDAVRREAFSMLAQFPQASLERQLALPDWQTLLDIGLAGPLPSAGGGAKAASKHAAAIRGIAVQLLQRYLGLGKEGGGGGGAAEGDADSEGGGHQWVSQEEGTAEEQPAEVAAGQVDAAGNGRSDAWLHRLQELQLPATRGSTCAVALHLQAAWDAALAEAPPKREASYEHYSAIQLKQANPEVVPHPDPLVESASLAAVPLPPPAFQHLIKDVVQSGKISGAQLETVVYASARFHGARLASGARAGFFLDLRKDAERDLRDVGSRMALFPQARAHACWGLSDDDQNKKAPRLLGAGSEEQQDNRMRISVAPKSRLKQIITWLKADPTGAPLIVLDECHKAKNVLGGSGGKPSKTARAVVELQEQVPDAKVLYSSATGASDARNLAFMTRLGLWGAKDALQMIELLNK</sequence>
<reference evidence="3 4" key="1">
    <citation type="journal article" date="2010" name="Plant Cell">
        <title>The Chlorella variabilis NC64A genome reveals adaptation to photosymbiosis, coevolution with viruses, and cryptic sex.</title>
        <authorList>
            <person name="Blanc G."/>
            <person name="Duncan G."/>
            <person name="Agarkova I."/>
            <person name="Borodovsky M."/>
            <person name="Gurnon J."/>
            <person name="Kuo A."/>
            <person name="Lindquist E."/>
            <person name="Lucas S."/>
            <person name="Pangilinan J."/>
            <person name="Polle J."/>
            <person name="Salamov A."/>
            <person name="Terry A."/>
            <person name="Yamada T."/>
            <person name="Dunigan D.D."/>
            <person name="Grigoriev I.V."/>
            <person name="Claverie J.M."/>
            <person name="Van Etten J.L."/>
        </authorList>
    </citation>
    <scope>NUCLEOTIDE SEQUENCE [LARGE SCALE GENOMIC DNA]</scope>
    <source>
        <strain evidence="3 4">NC64A</strain>
    </source>
</reference>
<keyword evidence="4" id="KW-1185">Reference proteome</keyword>
<dbReference type="InterPro" id="IPR016024">
    <property type="entry name" value="ARM-type_fold"/>
</dbReference>